<dbReference type="Gene3D" id="3.40.50.720">
    <property type="entry name" value="NAD(P)-binding Rossmann-like Domain"/>
    <property type="match status" value="1"/>
</dbReference>
<comment type="catalytic activity">
    <reaction evidence="19">
        <text>(2E)-decenoyl-CoA + NADPH + H(+) = decanoyl-CoA + NADP(+)</text>
        <dbReference type="Rhea" id="RHEA:44960"/>
        <dbReference type="ChEBI" id="CHEBI:15378"/>
        <dbReference type="ChEBI" id="CHEBI:57783"/>
        <dbReference type="ChEBI" id="CHEBI:58349"/>
        <dbReference type="ChEBI" id="CHEBI:61406"/>
        <dbReference type="ChEBI" id="CHEBI:61430"/>
    </reaction>
    <physiologicalReaction direction="left-to-right" evidence="19">
        <dbReference type="Rhea" id="RHEA:44961"/>
    </physiologicalReaction>
</comment>
<keyword evidence="4" id="KW-0597">Phosphoprotein</keyword>
<evidence type="ECO:0000256" key="3">
    <source>
        <dbReference type="ARBA" id="ARBA00022516"/>
    </source>
</evidence>
<evidence type="ECO:0000256" key="7">
    <source>
        <dbReference type="ARBA" id="ARBA00023002"/>
    </source>
</evidence>
<evidence type="ECO:0000256" key="4">
    <source>
        <dbReference type="ARBA" id="ARBA00022553"/>
    </source>
</evidence>
<evidence type="ECO:0000256" key="6">
    <source>
        <dbReference type="ARBA" id="ARBA00022857"/>
    </source>
</evidence>
<dbReference type="GO" id="GO:0006633">
    <property type="term" value="P:fatty acid biosynthetic process"/>
    <property type="evidence" value="ECO:0007669"/>
    <property type="project" value="UniProtKB-KW"/>
</dbReference>
<evidence type="ECO:0000256" key="16">
    <source>
        <dbReference type="ARBA" id="ARBA00048686"/>
    </source>
</evidence>
<dbReference type="GO" id="GO:0033306">
    <property type="term" value="P:phytol metabolic process"/>
    <property type="evidence" value="ECO:0007669"/>
    <property type="project" value="TreeGrafter"/>
</dbReference>
<evidence type="ECO:0000313" key="21">
    <source>
        <dbReference type="EnsemblMetazoa" id="CLYHEMP006416.1"/>
    </source>
</evidence>
<evidence type="ECO:0000256" key="11">
    <source>
        <dbReference type="ARBA" id="ARBA00037124"/>
    </source>
</evidence>
<dbReference type="EnsemblMetazoa" id="CLYHEMT006416.1">
    <property type="protein sequence ID" value="CLYHEMP006416.1"/>
    <property type="gene ID" value="CLYHEMG006416"/>
</dbReference>
<dbReference type="PRINTS" id="PR00080">
    <property type="entry name" value="SDRFAMILY"/>
</dbReference>
<dbReference type="InterPro" id="IPR052388">
    <property type="entry name" value="Peroxisomal_t2-enoyl-CoA_red"/>
</dbReference>
<dbReference type="GO" id="GO:0005777">
    <property type="term" value="C:peroxisome"/>
    <property type="evidence" value="ECO:0007669"/>
    <property type="project" value="UniProtKB-SubCell"/>
</dbReference>
<comment type="catalytic activity">
    <reaction evidence="17">
        <text>(2E)-hexenoyl-CoA + NADPH + H(+) = hexanoyl-CoA + NADP(+)</text>
        <dbReference type="Rhea" id="RHEA:44956"/>
        <dbReference type="ChEBI" id="CHEBI:15378"/>
        <dbReference type="ChEBI" id="CHEBI:57783"/>
        <dbReference type="ChEBI" id="CHEBI:58349"/>
        <dbReference type="ChEBI" id="CHEBI:62077"/>
        <dbReference type="ChEBI" id="CHEBI:62620"/>
    </reaction>
    <physiologicalReaction direction="left-to-right" evidence="17">
        <dbReference type="Rhea" id="RHEA:44957"/>
    </physiologicalReaction>
</comment>
<comment type="subunit">
    <text evidence="12">Interacts with PEX5, probably required to target it into peroxisomes.</text>
</comment>
<dbReference type="InterPro" id="IPR036291">
    <property type="entry name" value="NAD(P)-bd_dom_sf"/>
</dbReference>
<evidence type="ECO:0000256" key="20">
    <source>
        <dbReference type="ARBA" id="ARBA00049559"/>
    </source>
</evidence>
<evidence type="ECO:0000256" key="5">
    <source>
        <dbReference type="ARBA" id="ARBA00022832"/>
    </source>
</evidence>
<evidence type="ECO:0000256" key="10">
    <source>
        <dbReference type="ARBA" id="ARBA00023160"/>
    </source>
</evidence>
<comment type="function">
    <text evidence="11">Participates in chain elongation of fatty acids. Catalyzes the reduction of trans-2-enoyl-CoAs of varying chain lengths from 6:1 to 16:1, having maximum activity with 10:1 CoA. Has no 2,4-dienoyl-CoA reductase activity.</text>
</comment>
<dbReference type="AlphaFoldDB" id="A0A7M5VBN9"/>
<evidence type="ECO:0000256" key="15">
    <source>
        <dbReference type="ARBA" id="ARBA00047570"/>
    </source>
</evidence>
<dbReference type="GO" id="GO:0019166">
    <property type="term" value="F:trans-2-enoyl-CoA reductase (NADPH) activity"/>
    <property type="evidence" value="ECO:0007669"/>
    <property type="project" value="UniProtKB-EC"/>
</dbReference>
<evidence type="ECO:0000256" key="13">
    <source>
        <dbReference type="ARBA" id="ARBA00038849"/>
    </source>
</evidence>
<dbReference type="PANTHER" id="PTHR24317:SF7">
    <property type="entry name" value="PEROXISOMAL TRANS-2-ENOYL-COA REDUCTASE"/>
    <property type="match status" value="1"/>
</dbReference>
<evidence type="ECO:0000256" key="2">
    <source>
        <dbReference type="ARBA" id="ARBA00005189"/>
    </source>
</evidence>
<accession>A0A7M5VBN9</accession>
<evidence type="ECO:0000256" key="8">
    <source>
        <dbReference type="ARBA" id="ARBA00023098"/>
    </source>
</evidence>
<keyword evidence="5" id="KW-0276">Fatty acid metabolism</keyword>
<dbReference type="OrthoDB" id="417891at2759"/>
<dbReference type="EC" id="1.3.1.38" evidence="13"/>
<keyword evidence="10" id="KW-0275">Fatty acid biosynthesis</keyword>
<comment type="catalytic activity">
    <reaction evidence="16">
        <text>(2E)-tetradecenoyl-CoA + NADPH + H(+) = tetradecanoyl-CoA + NADP(+)</text>
        <dbReference type="Rhea" id="RHEA:44968"/>
        <dbReference type="ChEBI" id="CHEBI:15378"/>
        <dbReference type="ChEBI" id="CHEBI:57385"/>
        <dbReference type="ChEBI" id="CHEBI:57783"/>
        <dbReference type="ChEBI" id="CHEBI:58349"/>
        <dbReference type="ChEBI" id="CHEBI:61405"/>
    </reaction>
    <physiologicalReaction direction="left-to-right" evidence="16">
        <dbReference type="Rhea" id="RHEA:44969"/>
    </physiologicalReaction>
</comment>
<evidence type="ECO:0000256" key="17">
    <source>
        <dbReference type="ARBA" id="ARBA00049108"/>
    </source>
</evidence>
<evidence type="ECO:0000256" key="9">
    <source>
        <dbReference type="ARBA" id="ARBA00023140"/>
    </source>
</evidence>
<dbReference type="PRINTS" id="PR00081">
    <property type="entry name" value="GDHRDH"/>
</dbReference>
<reference evidence="21" key="1">
    <citation type="submission" date="2021-01" db="UniProtKB">
        <authorList>
            <consortium name="EnsemblMetazoa"/>
        </authorList>
    </citation>
    <scope>IDENTIFICATION</scope>
</reference>
<name>A0A7M5VBN9_9CNID</name>
<keyword evidence="9" id="KW-0576">Peroxisome</keyword>
<keyword evidence="8" id="KW-0443">Lipid metabolism</keyword>
<comment type="pathway">
    <text evidence="2">Lipid metabolism.</text>
</comment>
<dbReference type="SUPFAM" id="SSF51735">
    <property type="entry name" value="NAD(P)-binding Rossmann-fold domains"/>
    <property type="match status" value="1"/>
</dbReference>
<comment type="catalytic activity">
    <reaction evidence="18">
        <text>a (2E)-enoyl-CoA + NADPH + H(+) = a 2,3-saturated acyl-CoA + NADP(+)</text>
        <dbReference type="Rhea" id="RHEA:33763"/>
        <dbReference type="ChEBI" id="CHEBI:15378"/>
        <dbReference type="ChEBI" id="CHEBI:57783"/>
        <dbReference type="ChEBI" id="CHEBI:58349"/>
        <dbReference type="ChEBI" id="CHEBI:58856"/>
        <dbReference type="ChEBI" id="CHEBI:65111"/>
        <dbReference type="EC" id="1.3.1.38"/>
    </reaction>
    <physiologicalReaction direction="left-to-right" evidence="18">
        <dbReference type="Rhea" id="RHEA:33764"/>
    </physiologicalReaction>
</comment>
<comment type="catalytic activity">
    <reaction evidence="15">
        <text>(2E)-dodecenoyl-CoA + NADPH + H(+) = dodecanoyl-CoA + NADP(+)</text>
        <dbReference type="Rhea" id="RHEA:44964"/>
        <dbReference type="ChEBI" id="CHEBI:15378"/>
        <dbReference type="ChEBI" id="CHEBI:57330"/>
        <dbReference type="ChEBI" id="CHEBI:57375"/>
        <dbReference type="ChEBI" id="CHEBI:57783"/>
        <dbReference type="ChEBI" id="CHEBI:58349"/>
    </reaction>
    <physiologicalReaction direction="left-to-right" evidence="15">
        <dbReference type="Rhea" id="RHEA:44965"/>
    </physiologicalReaction>
</comment>
<comment type="catalytic activity">
    <reaction evidence="20">
        <text>(2E)-octenoyl-CoA + NADPH + H(+) = octanoyl-CoA + NADP(+)</text>
        <dbReference type="Rhea" id="RHEA:44952"/>
        <dbReference type="ChEBI" id="CHEBI:15378"/>
        <dbReference type="ChEBI" id="CHEBI:57386"/>
        <dbReference type="ChEBI" id="CHEBI:57783"/>
        <dbReference type="ChEBI" id="CHEBI:58349"/>
        <dbReference type="ChEBI" id="CHEBI:62242"/>
    </reaction>
    <physiologicalReaction direction="left-to-right" evidence="20">
        <dbReference type="Rhea" id="RHEA:44953"/>
    </physiologicalReaction>
</comment>
<dbReference type="InterPro" id="IPR002347">
    <property type="entry name" value="SDR_fam"/>
</dbReference>
<dbReference type="Proteomes" id="UP000594262">
    <property type="component" value="Unplaced"/>
</dbReference>
<evidence type="ECO:0000256" key="1">
    <source>
        <dbReference type="ARBA" id="ARBA00004275"/>
    </source>
</evidence>
<organism evidence="21 22">
    <name type="scientific">Clytia hemisphaerica</name>
    <dbReference type="NCBI Taxonomy" id="252671"/>
    <lineage>
        <taxon>Eukaryota</taxon>
        <taxon>Metazoa</taxon>
        <taxon>Cnidaria</taxon>
        <taxon>Hydrozoa</taxon>
        <taxon>Hydroidolina</taxon>
        <taxon>Leptothecata</taxon>
        <taxon>Obeliida</taxon>
        <taxon>Clytiidae</taxon>
        <taxon>Clytia</taxon>
    </lineage>
</organism>
<comment type="subcellular location">
    <subcellularLocation>
        <location evidence="1">Peroxisome</location>
    </subcellularLocation>
</comment>
<evidence type="ECO:0000256" key="12">
    <source>
        <dbReference type="ARBA" id="ARBA00038622"/>
    </source>
</evidence>
<keyword evidence="3" id="KW-0444">Lipid biosynthesis</keyword>
<keyword evidence="7" id="KW-0560">Oxidoreductase</keyword>
<dbReference type="PANTHER" id="PTHR24317">
    <property type="entry name" value="PEROXISOMAL TRANS-2-ENOYL-COA REDUCTASE"/>
    <property type="match status" value="1"/>
</dbReference>
<evidence type="ECO:0000256" key="19">
    <source>
        <dbReference type="ARBA" id="ARBA00049386"/>
    </source>
</evidence>
<keyword evidence="6" id="KW-0521">NADP</keyword>
<evidence type="ECO:0000256" key="14">
    <source>
        <dbReference type="ARBA" id="ARBA00041063"/>
    </source>
</evidence>
<proteinExistence type="predicted"/>
<sequence length="205" mass="22497">MKETVSKFGQLNYLVNNGGGQFISPFSMINKKGWSAVIDTNLNGTFHCLKEAYDAWMGEHGGSIVNITVDNFNGMPYMSHSGAARAGVTNLTKTLALEWAPNNIRINSVAPGVIYSDTAAANYKDHPTLFEEVKKSIPFKRTGTVEEISGTVCFLLSPAASFISGDVWKIDGAQSLNGHNTFELPNNYKTKEYSWQDLDGFKSKL</sequence>
<keyword evidence="22" id="KW-1185">Reference proteome</keyword>
<protein>
    <recommendedName>
        <fullName evidence="14">Peroxisomal trans-2-enoyl-CoA reductase</fullName>
        <ecNumber evidence="13">1.3.1.38</ecNumber>
    </recommendedName>
</protein>
<evidence type="ECO:0000256" key="18">
    <source>
        <dbReference type="ARBA" id="ARBA00049251"/>
    </source>
</evidence>
<evidence type="ECO:0000313" key="22">
    <source>
        <dbReference type="Proteomes" id="UP000594262"/>
    </source>
</evidence>
<dbReference type="Pfam" id="PF13561">
    <property type="entry name" value="adh_short_C2"/>
    <property type="match status" value="1"/>
</dbReference>